<dbReference type="EMBL" id="LT670849">
    <property type="protein sequence ID" value="SHN67531.1"/>
    <property type="molecule type" value="Genomic_DNA"/>
</dbReference>
<evidence type="ECO:0000313" key="1">
    <source>
        <dbReference type="EMBL" id="SHN67531.1"/>
    </source>
</evidence>
<keyword evidence="2" id="KW-1185">Reference proteome</keyword>
<dbReference type="Proteomes" id="UP000184096">
    <property type="component" value="Chromosome I"/>
</dbReference>
<gene>
    <name evidence="1" type="ORF">SAMN05444170_1208</name>
</gene>
<protein>
    <submittedName>
        <fullName evidence="1">Uncharacterized protein</fullName>
    </submittedName>
</protein>
<proteinExistence type="predicted"/>
<sequence>MRRVLRSSYDGTVACTTAIRKWLRCTWRILNETLAHHAEKPTCCAASGERFDCEALRRGLAERGNDVIDHFLDQPAIIALAHHADHGLGAR</sequence>
<organism evidence="1 2">
    <name type="scientific">Bradyrhizobium erythrophlei</name>
    <dbReference type="NCBI Taxonomy" id="1437360"/>
    <lineage>
        <taxon>Bacteria</taxon>
        <taxon>Pseudomonadati</taxon>
        <taxon>Pseudomonadota</taxon>
        <taxon>Alphaproteobacteria</taxon>
        <taxon>Hyphomicrobiales</taxon>
        <taxon>Nitrobacteraceae</taxon>
        <taxon>Bradyrhizobium</taxon>
    </lineage>
</organism>
<reference evidence="2" key="1">
    <citation type="submission" date="2016-11" db="EMBL/GenBank/DDBJ databases">
        <authorList>
            <person name="Varghese N."/>
            <person name="Submissions S."/>
        </authorList>
    </citation>
    <scope>NUCLEOTIDE SEQUENCE [LARGE SCALE GENOMIC DNA]</scope>
    <source>
        <strain evidence="2">GAS401</strain>
    </source>
</reference>
<dbReference type="AlphaFoldDB" id="A0A1M7T9Y8"/>
<name>A0A1M7T9Y8_9BRAD</name>
<evidence type="ECO:0000313" key="2">
    <source>
        <dbReference type="Proteomes" id="UP000184096"/>
    </source>
</evidence>
<accession>A0A1M7T9Y8</accession>